<dbReference type="EMBL" id="JADKYB010000018">
    <property type="protein sequence ID" value="MBM9508543.1"/>
    <property type="molecule type" value="Genomic_DNA"/>
</dbReference>
<organism evidence="2 3">
    <name type="scientific">Actinacidiphila acididurans</name>
    <dbReference type="NCBI Taxonomy" id="2784346"/>
    <lineage>
        <taxon>Bacteria</taxon>
        <taxon>Bacillati</taxon>
        <taxon>Actinomycetota</taxon>
        <taxon>Actinomycetes</taxon>
        <taxon>Kitasatosporales</taxon>
        <taxon>Streptomycetaceae</taxon>
        <taxon>Actinacidiphila</taxon>
    </lineage>
</organism>
<evidence type="ECO:0000259" key="1">
    <source>
        <dbReference type="PROSITE" id="PS50043"/>
    </source>
</evidence>
<dbReference type="SMART" id="SM00421">
    <property type="entry name" value="HTH_LUXR"/>
    <property type="match status" value="1"/>
</dbReference>
<feature type="domain" description="HTH luxR-type" evidence="1">
    <location>
        <begin position="252"/>
        <end position="317"/>
    </location>
</feature>
<dbReference type="Gene3D" id="1.10.10.10">
    <property type="entry name" value="Winged helix-like DNA-binding domain superfamily/Winged helix DNA-binding domain"/>
    <property type="match status" value="1"/>
</dbReference>
<accession>A0ABS2TYY4</accession>
<evidence type="ECO:0000313" key="3">
    <source>
        <dbReference type="Proteomes" id="UP000749040"/>
    </source>
</evidence>
<name>A0ABS2TYY4_9ACTN</name>
<dbReference type="InterPro" id="IPR000792">
    <property type="entry name" value="Tscrpt_reg_LuxR_C"/>
</dbReference>
<reference evidence="2 3" key="1">
    <citation type="submission" date="2021-01" db="EMBL/GenBank/DDBJ databases">
        <title>Streptomyces acididurans sp. nov., isolated from a peat swamp forest soil.</title>
        <authorList>
            <person name="Chantavorakit T."/>
            <person name="Duangmal K."/>
        </authorList>
    </citation>
    <scope>NUCLEOTIDE SEQUENCE [LARGE SCALE GENOMIC DNA]</scope>
    <source>
        <strain evidence="2 3">KK5PA1</strain>
    </source>
</reference>
<dbReference type="PRINTS" id="PR00038">
    <property type="entry name" value="HTHLUXR"/>
</dbReference>
<gene>
    <name evidence="2" type="ORF">ITX44_29130</name>
</gene>
<dbReference type="Pfam" id="PF00196">
    <property type="entry name" value="GerE"/>
    <property type="match status" value="1"/>
</dbReference>
<dbReference type="PROSITE" id="PS50043">
    <property type="entry name" value="HTH_LUXR_2"/>
    <property type="match status" value="1"/>
</dbReference>
<dbReference type="InterPro" id="IPR036388">
    <property type="entry name" value="WH-like_DNA-bd_sf"/>
</dbReference>
<dbReference type="SUPFAM" id="SSF46894">
    <property type="entry name" value="C-terminal effector domain of the bipartite response regulators"/>
    <property type="match status" value="1"/>
</dbReference>
<dbReference type="CDD" id="cd06170">
    <property type="entry name" value="LuxR_C_like"/>
    <property type="match status" value="1"/>
</dbReference>
<protein>
    <submittedName>
        <fullName evidence="2">Helix-turn-helix domain-containing protein</fullName>
    </submittedName>
</protein>
<keyword evidence="3" id="KW-1185">Reference proteome</keyword>
<dbReference type="PANTHER" id="PTHR34293:SF1">
    <property type="entry name" value="HTH-TYPE TRANSCRIPTIONAL REGULATOR TRMBL2"/>
    <property type="match status" value="1"/>
</dbReference>
<dbReference type="InterPro" id="IPR051797">
    <property type="entry name" value="TrmB-like"/>
</dbReference>
<dbReference type="SUPFAM" id="SSF46785">
    <property type="entry name" value="Winged helix' DNA-binding domain"/>
    <property type="match status" value="1"/>
</dbReference>
<proteinExistence type="predicted"/>
<dbReference type="PANTHER" id="PTHR34293">
    <property type="entry name" value="HTH-TYPE TRANSCRIPTIONAL REGULATOR TRMBL2"/>
    <property type="match status" value="1"/>
</dbReference>
<evidence type="ECO:0000313" key="2">
    <source>
        <dbReference type="EMBL" id="MBM9508543.1"/>
    </source>
</evidence>
<dbReference type="RefSeq" id="WP_205360650.1">
    <property type="nucleotide sequence ID" value="NZ_JADKYB010000018.1"/>
</dbReference>
<comment type="caution">
    <text evidence="2">The sequence shown here is derived from an EMBL/GenBank/DDBJ whole genome shotgun (WGS) entry which is preliminary data.</text>
</comment>
<dbReference type="InterPro" id="IPR036390">
    <property type="entry name" value="WH_DNA-bd_sf"/>
</dbReference>
<sequence>MPDEDEYALSVYQALRSRGGLAAGALRKAAGLSEEQTRHGLARLRELGLVEERAGRLDPVEPDTAVVQTMEAMHRGAEELIRVQRLTRALVSVYRPAASRGASQVEVEYVTGRRRKDRLMLDFNTTVRQECASLHPGPMPPMDVLEGSLGLDEAMLARGVRVRAIYPTALLQTPKHVRYLQRLESLGVEVRLVEHAAYDLLIFDRAVACVPGDPDNPGESMLVVRGSALIKTYAAMYEDYWLRSVTLDAGTAAASVTRLTSQERVVFRLMAGGLTDDQIARRLGVHRRTVQRAVTKLMERLGVASRFEAGLRLAQDPEFARAARWVGPPAH</sequence>
<dbReference type="InterPro" id="IPR016032">
    <property type="entry name" value="Sig_transdc_resp-reg_C-effctor"/>
</dbReference>
<dbReference type="Proteomes" id="UP000749040">
    <property type="component" value="Unassembled WGS sequence"/>
</dbReference>